<dbReference type="Pfam" id="PF00884">
    <property type="entry name" value="Sulfatase"/>
    <property type="match status" value="1"/>
</dbReference>
<dbReference type="AlphaFoldDB" id="A0AAD6HP06"/>
<gene>
    <name evidence="3" type="ORF">N7493_004665</name>
</gene>
<dbReference type="InterPro" id="IPR050738">
    <property type="entry name" value="Sulfatase"/>
</dbReference>
<evidence type="ECO:0000313" key="3">
    <source>
        <dbReference type="EMBL" id="KAJ5728335.1"/>
    </source>
</evidence>
<name>A0AAD6HP06_9EURO</name>
<reference evidence="3" key="1">
    <citation type="journal article" date="2023" name="IMA Fungus">
        <title>Comparative genomic study of the Penicillium genus elucidates a diverse pangenome and 15 lateral gene transfer events.</title>
        <authorList>
            <person name="Petersen C."/>
            <person name="Sorensen T."/>
            <person name="Nielsen M.R."/>
            <person name="Sondergaard T.E."/>
            <person name="Sorensen J.L."/>
            <person name="Fitzpatrick D.A."/>
            <person name="Frisvad J.C."/>
            <person name="Nielsen K.L."/>
        </authorList>
    </citation>
    <scope>NUCLEOTIDE SEQUENCE</scope>
    <source>
        <strain evidence="3">IBT 17514</strain>
    </source>
</reference>
<reference evidence="3" key="2">
    <citation type="submission" date="2023-01" db="EMBL/GenBank/DDBJ databases">
        <authorList>
            <person name="Petersen C."/>
        </authorList>
    </citation>
    <scope>NUCLEOTIDE SEQUENCE</scope>
    <source>
        <strain evidence="3">IBT 17514</strain>
    </source>
</reference>
<dbReference type="Proteomes" id="UP001215712">
    <property type="component" value="Unassembled WGS sequence"/>
</dbReference>
<evidence type="ECO:0000259" key="2">
    <source>
        <dbReference type="Pfam" id="PF00884"/>
    </source>
</evidence>
<keyword evidence="4" id="KW-1185">Reference proteome</keyword>
<dbReference type="GO" id="GO:0004065">
    <property type="term" value="F:arylsulfatase activity"/>
    <property type="evidence" value="ECO:0007669"/>
    <property type="project" value="TreeGrafter"/>
</dbReference>
<proteinExistence type="inferred from homology"/>
<accession>A0AAD6HP06</accession>
<feature type="domain" description="Sulfatase N-terminal" evidence="2">
    <location>
        <begin position="375"/>
        <end position="577"/>
    </location>
</feature>
<dbReference type="InterPro" id="IPR017850">
    <property type="entry name" value="Alkaline_phosphatase_core_sf"/>
</dbReference>
<evidence type="ECO:0000256" key="1">
    <source>
        <dbReference type="ARBA" id="ARBA00008779"/>
    </source>
</evidence>
<dbReference type="Gene3D" id="3.40.720.10">
    <property type="entry name" value="Alkaline Phosphatase, subunit A"/>
    <property type="match status" value="1"/>
</dbReference>
<comment type="similarity">
    <text evidence="1">Belongs to the sulfatase family.</text>
</comment>
<dbReference type="PANTHER" id="PTHR42693:SF32">
    <property type="entry name" value="SULFATASE DOMAIN PROTEIN (AFU_ORTHOLOGUE AFUA_2G17610)"/>
    <property type="match status" value="1"/>
</dbReference>
<dbReference type="EMBL" id="JAQJAN010000005">
    <property type="protein sequence ID" value="KAJ5728335.1"/>
    <property type="molecule type" value="Genomic_DNA"/>
</dbReference>
<organism evidence="3 4">
    <name type="scientific">Penicillium malachiteum</name>
    <dbReference type="NCBI Taxonomy" id="1324776"/>
    <lineage>
        <taxon>Eukaryota</taxon>
        <taxon>Fungi</taxon>
        <taxon>Dikarya</taxon>
        <taxon>Ascomycota</taxon>
        <taxon>Pezizomycotina</taxon>
        <taxon>Eurotiomycetes</taxon>
        <taxon>Eurotiomycetidae</taxon>
        <taxon>Eurotiales</taxon>
        <taxon>Aspergillaceae</taxon>
        <taxon>Penicillium</taxon>
    </lineage>
</organism>
<dbReference type="InterPro" id="IPR000917">
    <property type="entry name" value="Sulfatase_N"/>
</dbReference>
<protein>
    <submittedName>
        <fullName evidence="3">Alkaline phosphatase-like alpha/beta/alpha</fullName>
    </submittedName>
</protein>
<comment type="caution">
    <text evidence="3">The sequence shown here is derived from an EMBL/GenBank/DDBJ whole genome shotgun (WGS) entry which is preliminary data.</text>
</comment>
<dbReference type="SUPFAM" id="SSF53649">
    <property type="entry name" value="Alkaline phosphatase-like"/>
    <property type="match status" value="1"/>
</dbReference>
<dbReference type="PANTHER" id="PTHR42693">
    <property type="entry name" value="ARYLSULFATASE FAMILY MEMBER"/>
    <property type="match status" value="1"/>
</dbReference>
<sequence>MAAANFSVYVFTGSEIHWRQAKTFTGDAAALRTLLSGLTGFLISESLLIAAALFTAHPIHLFSGGVLHVLAWPFRWGTSHLHPHVEPWLHGLKQAQPLPDPRLYEQIYLHDGYLDESGEDEEGDNLLAPLGAHTNSVSENRRTTDRWIPRVFVLAFVFLAVTLRCLRPSDPVLKSPVDLSGLPSLQYNYLDFNTSLRSPTSWDWMPKHPGAGFEDWKVMHKDKDPLHYSPLKNPLDISNLQKPVLESIRGVLDDGSVKIKHVVLLKLESARADTFPLRKDSFLYDRIAETYDNDKIPRDVERFLSNLTRTAEFLTGLDSGFSHNDSLRAERLHNLDLHSEESHWYIVWSGTAVLNKQPGIASNASRTDDFTKWPWHSIWMQSVTDRYDDQNKLTPALGFHDMKTKEIIESPRAKHYPVTSEEVNYYGYADTELRQYIRDAIDDTERDHERLFLAHLTGTTHHPWGLPNNTYESILGSENSHNKDLNKYLNAVGFQDKWLAGIIDILEEKGVANETLFVIAGDHGLSLPNDGGITPYDNPHVGSFAVPIVLAHPQLPALEISAPVLSNQIVPSILDLLIESKSIPSRSTKAAKDILSLYEGQSLIRPLIQEQDGIQDWQFTVMNTGGSWLAVRSIAKPQFRLVIPLVNDVEWRFSDLSIDPQELKPVVRFNLVDLAVVIRKRYDDEVLHWLYDAAYVSNWWVEQNWKRYGFHPKGH</sequence>
<evidence type="ECO:0000313" key="4">
    <source>
        <dbReference type="Proteomes" id="UP001215712"/>
    </source>
</evidence>